<reference evidence="7 8" key="1">
    <citation type="submission" date="2024-01" db="EMBL/GenBank/DDBJ databases">
        <title>The genomes of 5 underutilized Papilionoideae crops provide insights into root nodulation and disease resistanc.</title>
        <authorList>
            <person name="Jiang F."/>
        </authorList>
    </citation>
    <scope>NUCLEOTIDE SEQUENCE [LARGE SCALE GENOMIC DNA]</scope>
    <source>
        <strain evidence="7">LVBAO_FW01</strain>
        <tissue evidence="7">Leaves</tissue>
    </source>
</reference>
<keyword evidence="6" id="KW-0964">Secreted</keyword>
<dbReference type="InterPro" id="IPR004963">
    <property type="entry name" value="PAE/NOTUM"/>
</dbReference>
<organism evidence="7 8">
    <name type="scientific">Canavalia gladiata</name>
    <name type="common">Sword bean</name>
    <name type="synonym">Dolichos gladiatus</name>
    <dbReference type="NCBI Taxonomy" id="3824"/>
    <lineage>
        <taxon>Eukaryota</taxon>
        <taxon>Viridiplantae</taxon>
        <taxon>Streptophyta</taxon>
        <taxon>Embryophyta</taxon>
        <taxon>Tracheophyta</taxon>
        <taxon>Spermatophyta</taxon>
        <taxon>Magnoliopsida</taxon>
        <taxon>eudicotyledons</taxon>
        <taxon>Gunneridae</taxon>
        <taxon>Pentapetalae</taxon>
        <taxon>rosids</taxon>
        <taxon>fabids</taxon>
        <taxon>Fabales</taxon>
        <taxon>Fabaceae</taxon>
        <taxon>Papilionoideae</taxon>
        <taxon>50 kb inversion clade</taxon>
        <taxon>NPAAA clade</taxon>
        <taxon>indigoferoid/millettioid clade</taxon>
        <taxon>Phaseoleae</taxon>
        <taxon>Canavalia</taxon>
    </lineage>
</organism>
<comment type="caution">
    <text evidence="7">The sequence shown here is derived from an EMBL/GenBank/DDBJ whole genome shotgun (WGS) entry which is preliminary data.</text>
</comment>
<dbReference type="PANTHER" id="PTHR21562">
    <property type="entry name" value="NOTUM-RELATED"/>
    <property type="match status" value="1"/>
</dbReference>
<keyword evidence="5 6" id="KW-0961">Cell wall biogenesis/degradation</keyword>
<accession>A0AAN9M256</accession>
<evidence type="ECO:0000256" key="1">
    <source>
        <dbReference type="ARBA" id="ARBA00003534"/>
    </source>
</evidence>
<evidence type="ECO:0000256" key="3">
    <source>
        <dbReference type="ARBA" id="ARBA00005784"/>
    </source>
</evidence>
<comment type="function">
    <text evidence="1 6">Hydrolyzes acetyl esters in homogalacturonan regions of pectin. In type I primary cell wall, galacturonic acid residues of pectin can be acetylated at the O-2 and O-3 positions. Decreasing the degree of acetylation of pectin gels in vitro alters their physical properties.</text>
</comment>
<dbReference type="GO" id="GO:0009505">
    <property type="term" value="C:plant-type cell wall"/>
    <property type="evidence" value="ECO:0007669"/>
    <property type="project" value="TreeGrafter"/>
</dbReference>
<feature type="signal peptide" evidence="6">
    <location>
        <begin position="1"/>
        <end position="21"/>
    </location>
</feature>
<keyword evidence="8" id="KW-1185">Reference proteome</keyword>
<dbReference type="AlphaFoldDB" id="A0AAN9M256"/>
<keyword evidence="4 6" id="KW-0134">Cell wall</keyword>
<evidence type="ECO:0000256" key="4">
    <source>
        <dbReference type="ARBA" id="ARBA00022512"/>
    </source>
</evidence>
<evidence type="ECO:0000256" key="5">
    <source>
        <dbReference type="ARBA" id="ARBA00023316"/>
    </source>
</evidence>
<feature type="chain" id="PRO_5042672685" description="Pectin acetylesterase" evidence="6">
    <location>
        <begin position="22"/>
        <end position="413"/>
    </location>
</feature>
<gene>
    <name evidence="7" type="ORF">VNO77_13793</name>
</gene>
<dbReference type="Proteomes" id="UP001367508">
    <property type="component" value="Unassembled WGS sequence"/>
</dbReference>
<protein>
    <recommendedName>
        <fullName evidence="6">Pectin acetylesterase</fullName>
        <ecNumber evidence="6">3.1.1.-</ecNumber>
    </recommendedName>
</protein>
<dbReference type="GO" id="GO:0052793">
    <property type="term" value="F:pectin acetylesterase activity"/>
    <property type="evidence" value="ECO:0007669"/>
    <property type="project" value="TreeGrafter"/>
</dbReference>
<comment type="subcellular location">
    <subcellularLocation>
        <location evidence="2 6">Secreted</location>
        <location evidence="2 6">Cell wall</location>
    </subcellularLocation>
</comment>
<evidence type="ECO:0000256" key="6">
    <source>
        <dbReference type="RuleBase" id="RU363114"/>
    </source>
</evidence>
<keyword evidence="6" id="KW-0732">Signal</keyword>
<dbReference type="EMBL" id="JAYMYQ010000003">
    <property type="protein sequence ID" value="KAK7344323.1"/>
    <property type="molecule type" value="Genomic_DNA"/>
</dbReference>
<dbReference type="GO" id="GO:0071555">
    <property type="term" value="P:cell wall organization"/>
    <property type="evidence" value="ECO:0007669"/>
    <property type="project" value="UniProtKB-KW"/>
</dbReference>
<keyword evidence="6" id="KW-0378">Hydrolase</keyword>
<dbReference type="EC" id="3.1.1.-" evidence="6"/>
<dbReference type="Pfam" id="PF03283">
    <property type="entry name" value="PAE"/>
    <property type="match status" value="1"/>
</dbReference>
<evidence type="ECO:0000313" key="8">
    <source>
        <dbReference type="Proteomes" id="UP001367508"/>
    </source>
</evidence>
<sequence length="413" mass="45657">MTMKLLLVAFVFACFVSGIFSFGSETLSLLENDAVSARPFSSLQPQPLMVDLTLIQGADSKGAVCLDGTLPGYHLDRGFGSGANSWLIHLEGGGWCNTIRNCVYRKNTRRGSSKYMESQIPFTGILSNKPEENPDFFNWNRVKLRYCDGASFSGDSENESAQLQFRGQKIWLAAMEELMSKGMQKADQALLSGCSAGGLASILHCDEFQSLFPKSSKVKCLSDAGFFLDAVDVSGGRSLRTLFGGVVQLQEVQKSLPKSCLNQLDPTSCFFPQNMVKHIDTPLFLLNAAYDVWQVQASLAPPSADPLGSWNDCKSNHANCSSTQIQFLQDFRDQMLKDVKDFSRSSQTGLFINSCFAHCQSERQETWFADDSPLIDDKPVAVAVGNWYFDREVVKAIDCAYPCDNSCHNLVFK</sequence>
<evidence type="ECO:0000256" key="2">
    <source>
        <dbReference type="ARBA" id="ARBA00004191"/>
    </source>
</evidence>
<comment type="similarity">
    <text evidence="3 6">Belongs to the pectinacetylesterase family.</text>
</comment>
<dbReference type="PANTHER" id="PTHR21562:SF56">
    <property type="entry name" value="PECTIN ACETYLESTERASE"/>
    <property type="match status" value="1"/>
</dbReference>
<evidence type="ECO:0000313" key="7">
    <source>
        <dbReference type="EMBL" id="KAK7344323.1"/>
    </source>
</evidence>
<name>A0AAN9M256_CANGL</name>
<proteinExistence type="inferred from homology"/>